<evidence type="ECO:0000313" key="3">
    <source>
        <dbReference type="Proteomes" id="UP000290288"/>
    </source>
</evidence>
<feature type="region of interest" description="Disordered" evidence="1">
    <location>
        <begin position="186"/>
        <end position="218"/>
    </location>
</feature>
<comment type="caution">
    <text evidence="2">The sequence shown here is derived from an EMBL/GenBank/DDBJ whole genome shotgun (WGS) entry which is preliminary data.</text>
</comment>
<evidence type="ECO:0000313" key="2">
    <source>
        <dbReference type="EMBL" id="RXW18251.1"/>
    </source>
</evidence>
<sequence>MTSEESTVWSTVFFKVKGTIFQVPPHRFTEHSEDFANMFHMPRAGHAESVEGKDKEHPIVLDDYEAADFRALMKVLYPAQYLCNFGQYREECSGCPSVYSNAGEMLDGQKILALTHNDGWSKFDQVIPQAFVAVGDAPQLLKMIYVIMKRLKNELKEPGLADALKPYYKKWRKIVKTDLARWMHEVNRLPPEDPEEGETEKGEEAQEELDSSTGKVLR</sequence>
<name>A0A4Q2DGP0_9AGAR</name>
<evidence type="ECO:0000256" key="1">
    <source>
        <dbReference type="SAM" id="MobiDB-lite"/>
    </source>
</evidence>
<dbReference type="EMBL" id="SDEE01000279">
    <property type="protein sequence ID" value="RXW18251.1"/>
    <property type="molecule type" value="Genomic_DNA"/>
</dbReference>
<keyword evidence="3" id="KW-1185">Reference proteome</keyword>
<protein>
    <recommendedName>
        <fullName evidence="4">BTB domain-containing protein</fullName>
    </recommendedName>
</protein>
<reference evidence="2 3" key="1">
    <citation type="submission" date="2019-01" db="EMBL/GenBank/DDBJ databases">
        <title>Draft genome sequence of Psathyrella aberdarensis IHI B618.</title>
        <authorList>
            <person name="Buettner E."/>
            <person name="Kellner H."/>
        </authorList>
    </citation>
    <scope>NUCLEOTIDE SEQUENCE [LARGE SCALE GENOMIC DNA]</scope>
    <source>
        <strain evidence="2 3">IHI B618</strain>
    </source>
</reference>
<dbReference type="OrthoDB" id="2593747at2759"/>
<accession>A0A4Q2DGP0</accession>
<dbReference type="AlphaFoldDB" id="A0A4Q2DGP0"/>
<evidence type="ECO:0008006" key="4">
    <source>
        <dbReference type="Google" id="ProtNLM"/>
    </source>
</evidence>
<dbReference type="Proteomes" id="UP000290288">
    <property type="component" value="Unassembled WGS sequence"/>
</dbReference>
<proteinExistence type="predicted"/>
<organism evidence="2 3">
    <name type="scientific">Candolleomyces aberdarensis</name>
    <dbReference type="NCBI Taxonomy" id="2316362"/>
    <lineage>
        <taxon>Eukaryota</taxon>
        <taxon>Fungi</taxon>
        <taxon>Dikarya</taxon>
        <taxon>Basidiomycota</taxon>
        <taxon>Agaricomycotina</taxon>
        <taxon>Agaricomycetes</taxon>
        <taxon>Agaricomycetidae</taxon>
        <taxon>Agaricales</taxon>
        <taxon>Agaricineae</taxon>
        <taxon>Psathyrellaceae</taxon>
        <taxon>Candolleomyces</taxon>
    </lineage>
</organism>
<gene>
    <name evidence="2" type="ORF">EST38_g7601</name>
</gene>